<reference evidence="14" key="1">
    <citation type="journal article" date="2019" name="Int. J. Syst. Evol. Microbiol.">
        <title>The Global Catalogue of Microorganisms (GCM) 10K type strain sequencing project: providing services to taxonomists for standard genome sequencing and annotation.</title>
        <authorList>
            <consortium name="The Broad Institute Genomics Platform"/>
            <consortium name="The Broad Institute Genome Sequencing Center for Infectious Disease"/>
            <person name="Wu L."/>
            <person name="Ma J."/>
        </authorList>
    </citation>
    <scope>NUCLEOTIDE SEQUENCE [LARGE SCALE GENOMIC DNA]</scope>
    <source>
        <strain evidence="14">JCM 16703</strain>
    </source>
</reference>
<dbReference type="Gene3D" id="3.90.1310.10">
    <property type="entry name" value="Penicillin-binding protein 2a (Domain 2)"/>
    <property type="match status" value="1"/>
</dbReference>
<evidence type="ECO:0000256" key="10">
    <source>
        <dbReference type="SAM" id="SignalP"/>
    </source>
</evidence>
<dbReference type="InterPro" id="IPR050515">
    <property type="entry name" value="Beta-lactam/transpept"/>
</dbReference>
<dbReference type="InterPro" id="IPR005311">
    <property type="entry name" value="PBP_dimer"/>
</dbReference>
<dbReference type="InterPro" id="IPR012338">
    <property type="entry name" value="Beta-lactam/transpept-like"/>
</dbReference>
<dbReference type="Proteomes" id="UP001501495">
    <property type="component" value="Unassembled WGS sequence"/>
</dbReference>
<dbReference type="Gene3D" id="3.40.710.10">
    <property type="entry name" value="DD-peptidase/beta-lactamase superfamily"/>
    <property type="match status" value="1"/>
</dbReference>
<feature type="domain" description="Penicillin-binding protein transpeptidase" evidence="11">
    <location>
        <begin position="359"/>
        <end position="631"/>
    </location>
</feature>
<feature type="chain" id="PRO_5047279909" description="Beta-lactamase" evidence="10">
    <location>
        <begin position="21"/>
        <end position="635"/>
    </location>
</feature>
<evidence type="ECO:0000313" key="14">
    <source>
        <dbReference type="Proteomes" id="UP001501495"/>
    </source>
</evidence>
<comment type="similarity">
    <text evidence="2">Belongs to the transpeptidase family.</text>
</comment>
<evidence type="ECO:0000256" key="5">
    <source>
        <dbReference type="ARBA" id="ARBA00022729"/>
    </source>
</evidence>
<comment type="subcellular location">
    <subcellularLocation>
        <location evidence="1">Membrane</location>
    </subcellularLocation>
</comment>
<dbReference type="RefSeq" id="WP_344734360.1">
    <property type="nucleotide sequence ID" value="NZ_BAAAZH010000024.1"/>
</dbReference>
<protein>
    <recommendedName>
        <fullName evidence="4 9">Beta-lactamase</fullName>
        <ecNumber evidence="4 9">3.5.2.6</ecNumber>
    </recommendedName>
</protein>
<organism evidence="13 14">
    <name type="scientific">Nocardioides fonticola</name>
    <dbReference type="NCBI Taxonomy" id="450363"/>
    <lineage>
        <taxon>Bacteria</taxon>
        <taxon>Bacillati</taxon>
        <taxon>Actinomycetota</taxon>
        <taxon>Actinomycetes</taxon>
        <taxon>Propionibacteriales</taxon>
        <taxon>Nocardioidaceae</taxon>
        <taxon>Nocardioides</taxon>
    </lineage>
</organism>
<evidence type="ECO:0000256" key="6">
    <source>
        <dbReference type="ARBA" id="ARBA00022801"/>
    </source>
</evidence>
<dbReference type="EMBL" id="BAAAZH010000024">
    <property type="protein sequence ID" value="GAA4123859.1"/>
    <property type="molecule type" value="Genomic_DNA"/>
</dbReference>
<evidence type="ECO:0000256" key="1">
    <source>
        <dbReference type="ARBA" id="ARBA00004370"/>
    </source>
</evidence>
<keyword evidence="7" id="KW-0472">Membrane</keyword>
<keyword evidence="8 9" id="KW-0046">Antibiotic resistance</keyword>
<name>A0ABP7XSN6_9ACTN</name>
<evidence type="ECO:0000259" key="12">
    <source>
        <dbReference type="Pfam" id="PF03717"/>
    </source>
</evidence>
<comment type="caution">
    <text evidence="13">The sequence shown here is derived from an EMBL/GenBank/DDBJ whole genome shotgun (WGS) entry which is preliminary data.</text>
</comment>
<keyword evidence="14" id="KW-1185">Reference proteome</keyword>
<dbReference type="Pfam" id="PF03717">
    <property type="entry name" value="PBP_dimer"/>
    <property type="match status" value="1"/>
</dbReference>
<proteinExistence type="inferred from homology"/>
<dbReference type="PANTHER" id="PTHR30627:SF24">
    <property type="entry name" value="PENICILLIN-BINDING PROTEIN 4B"/>
    <property type="match status" value="1"/>
</dbReference>
<feature type="signal peptide" evidence="10">
    <location>
        <begin position="1"/>
        <end position="20"/>
    </location>
</feature>
<keyword evidence="5 10" id="KW-0732">Signal</keyword>
<sequence>MSRFGWALAALLLLVPTACSGGGEEDGPDLRPAAEALAAALTDGDFADVDLAGLTAEQAGRRYAAIVAGMDDRTPQVRVDDIAVTGTSATVTLAWSWTLVPGADAWTYTTEAPLTLRGSAWQSAWSGGLVEPSLADGEVLDAVSVPPQRGVVRGAGGRVLVTDRPVVRFGIDRSRVSASTAARSARRLADLLGIDADDFAARVKAAGPKAFVEGLVLRQEDVPVRVGRDYDTIPGAAAIAGQLPLAPTRTFAAPILGSVGPVTAEMVQDDPQRYRVGDVAGLSGLQARYDDRLRGTPGAVVDAVVPADGGDADSPGNAERRELTRIEPTNGTALRLSLDESLQSLAERVLAEVGPPSALVAIRPSTGAVLAAANGPGSALNLATYGQFPPGSTFKIVSSLALLRAGLTPSSTVSCPVAVTVDGKRFTNYSDYPAGANGDIPLATALANSCNTAFIGQRGRLDDGDLAAAAASLGVGVDHDLGFPAYFGQVPPPGSQTQAAADLIGQGGVLASPMAMATVLASVVAGRTVVPWLVDDVRAEPPADAAPLTAAETGALRSMLRGVVTGGSGRGLLDVPGDPVIAKTGTAEFERDGRTLTHAWMVGAQGDLAVAVFVDEGSSGSGTAGPLLEAFLRGR</sequence>
<dbReference type="EC" id="3.5.2.6" evidence="4 9"/>
<evidence type="ECO:0000256" key="2">
    <source>
        <dbReference type="ARBA" id="ARBA00007171"/>
    </source>
</evidence>
<evidence type="ECO:0000256" key="8">
    <source>
        <dbReference type="ARBA" id="ARBA00023251"/>
    </source>
</evidence>
<comment type="catalytic activity">
    <reaction evidence="9">
        <text>a beta-lactam + H2O = a substituted beta-amino acid</text>
        <dbReference type="Rhea" id="RHEA:20401"/>
        <dbReference type="ChEBI" id="CHEBI:15377"/>
        <dbReference type="ChEBI" id="CHEBI:35627"/>
        <dbReference type="ChEBI" id="CHEBI:140347"/>
        <dbReference type="EC" id="3.5.2.6"/>
    </reaction>
</comment>
<evidence type="ECO:0000256" key="4">
    <source>
        <dbReference type="ARBA" id="ARBA00012865"/>
    </source>
</evidence>
<accession>A0ABP7XSN6</accession>
<comment type="similarity">
    <text evidence="3 9">Belongs to the class-D beta-lactamase family.</text>
</comment>
<dbReference type="Pfam" id="PF00905">
    <property type="entry name" value="Transpeptidase"/>
    <property type="match status" value="1"/>
</dbReference>
<dbReference type="SUPFAM" id="SSF56601">
    <property type="entry name" value="beta-lactamase/transpeptidase-like"/>
    <property type="match status" value="1"/>
</dbReference>
<dbReference type="InterPro" id="IPR036138">
    <property type="entry name" value="PBP_dimer_sf"/>
</dbReference>
<evidence type="ECO:0000256" key="3">
    <source>
        <dbReference type="ARBA" id="ARBA00007898"/>
    </source>
</evidence>
<evidence type="ECO:0000256" key="7">
    <source>
        <dbReference type="ARBA" id="ARBA00023136"/>
    </source>
</evidence>
<evidence type="ECO:0000256" key="9">
    <source>
        <dbReference type="RuleBase" id="RU361140"/>
    </source>
</evidence>
<feature type="domain" description="Penicillin-binding protein dimerisation" evidence="12">
    <location>
        <begin position="145"/>
        <end position="303"/>
    </location>
</feature>
<dbReference type="InterPro" id="IPR001460">
    <property type="entry name" value="PCN-bd_Tpept"/>
</dbReference>
<keyword evidence="6 9" id="KW-0378">Hydrolase</keyword>
<gene>
    <name evidence="13" type="ORF">GCM10022215_30930</name>
</gene>
<dbReference type="PROSITE" id="PS00337">
    <property type="entry name" value="BETA_LACTAMASE_D"/>
    <property type="match status" value="1"/>
</dbReference>
<evidence type="ECO:0000259" key="11">
    <source>
        <dbReference type="Pfam" id="PF00905"/>
    </source>
</evidence>
<evidence type="ECO:0000313" key="13">
    <source>
        <dbReference type="EMBL" id="GAA4123859.1"/>
    </source>
</evidence>
<dbReference type="SUPFAM" id="SSF56519">
    <property type="entry name" value="Penicillin binding protein dimerisation domain"/>
    <property type="match status" value="1"/>
</dbReference>
<dbReference type="PANTHER" id="PTHR30627">
    <property type="entry name" value="PEPTIDOGLYCAN D,D-TRANSPEPTIDASE"/>
    <property type="match status" value="1"/>
</dbReference>
<dbReference type="InterPro" id="IPR002137">
    <property type="entry name" value="Beta-lactam_class-D_AS"/>
</dbReference>